<dbReference type="InterPro" id="IPR027417">
    <property type="entry name" value="P-loop_NTPase"/>
</dbReference>
<organism evidence="1 2">
    <name type="scientific">Myripristis murdjan</name>
    <name type="common">pinecone soldierfish</name>
    <dbReference type="NCBI Taxonomy" id="586833"/>
    <lineage>
        <taxon>Eukaryota</taxon>
        <taxon>Metazoa</taxon>
        <taxon>Chordata</taxon>
        <taxon>Craniata</taxon>
        <taxon>Vertebrata</taxon>
        <taxon>Euteleostomi</taxon>
        <taxon>Actinopterygii</taxon>
        <taxon>Neopterygii</taxon>
        <taxon>Teleostei</taxon>
        <taxon>Neoteleostei</taxon>
        <taxon>Acanthomorphata</taxon>
        <taxon>Holocentriformes</taxon>
        <taxon>Holocentridae</taxon>
        <taxon>Myripristis</taxon>
    </lineage>
</organism>
<reference evidence="1" key="3">
    <citation type="submission" date="2025-09" db="UniProtKB">
        <authorList>
            <consortium name="Ensembl"/>
        </authorList>
    </citation>
    <scope>IDENTIFICATION</scope>
</reference>
<reference evidence="1" key="1">
    <citation type="submission" date="2019-06" db="EMBL/GenBank/DDBJ databases">
        <authorList>
            <consortium name="Wellcome Sanger Institute Data Sharing"/>
        </authorList>
    </citation>
    <scope>NUCLEOTIDE SEQUENCE [LARGE SCALE GENOMIC DNA]</scope>
</reference>
<sequence>MFAAILALTPSGPFRHKDRELQYVRNYKPNRDDVQHLRILLHGPVGAGKSSFINSVNNAVRGRITGKPLAGYKTYKIQKGQPGNARDFYPFVFSDTMGLEMEKQGGVNPEDIKLALKGHMKDGYTFNPASKLSSDSQYYNAEPTQNDKVHVLVCVVPADKVALLTEDYVKKMKDIRALASELEIPQVAIITKIDLACEEIQKDLKNVYKSKYLKETMKNFSDLVGIPMNYIFPVKNYSEEINIKNDVDSLILSVLRRIIDFGEEFINDMET</sequence>
<evidence type="ECO:0000313" key="2">
    <source>
        <dbReference type="Proteomes" id="UP000472263"/>
    </source>
</evidence>
<dbReference type="Ensembl" id="ENSMMDT00005008024.1">
    <property type="protein sequence ID" value="ENSMMDP00005007790.1"/>
    <property type="gene ID" value="ENSMMDG00005004285.1"/>
</dbReference>
<name>A0A667WQA8_9TELE</name>
<dbReference type="InParanoid" id="A0A667WQA8"/>
<dbReference type="GO" id="GO:0006955">
    <property type="term" value="P:immune response"/>
    <property type="evidence" value="ECO:0007669"/>
    <property type="project" value="TreeGrafter"/>
</dbReference>
<dbReference type="GeneTree" id="ENSGT00940000160560"/>
<evidence type="ECO:0000313" key="1">
    <source>
        <dbReference type="Ensembl" id="ENSMMDP00005007790.1"/>
    </source>
</evidence>
<dbReference type="PANTHER" id="PTHR14241">
    <property type="entry name" value="INTERFERON-INDUCED PROTEIN 44"/>
    <property type="match status" value="1"/>
</dbReference>
<dbReference type="Gene3D" id="3.40.50.300">
    <property type="entry name" value="P-loop containing nucleotide triphosphate hydrolases"/>
    <property type="match status" value="1"/>
</dbReference>
<keyword evidence="2" id="KW-1185">Reference proteome</keyword>
<dbReference type="SUPFAM" id="SSF52540">
    <property type="entry name" value="P-loop containing nucleoside triphosphate hydrolases"/>
    <property type="match status" value="1"/>
</dbReference>
<dbReference type="PANTHER" id="PTHR14241:SF1">
    <property type="entry name" value="INTERFERON-INDUCED PROTEIN 44-RELATED"/>
    <property type="match status" value="1"/>
</dbReference>
<accession>A0A667WQA8</accession>
<dbReference type="Proteomes" id="UP000472263">
    <property type="component" value="Chromosome 7"/>
</dbReference>
<dbReference type="CDD" id="cd00882">
    <property type="entry name" value="Ras_like_GTPase"/>
    <property type="match status" value="1"/>
</dbReference>
<dbReference type="AlphaFoldDB" id="A0A667WQA8"/>
<dbReference type="FunCoup" id="A0A667WQA8">
    <property type="interactions" value="1"/>
</dbReference>
<reference evidence="1" key="2">
    <citation type="submission" date="2025-08" db="UniProtKB">
        <authorList>
            <consortium name="Ensembl"/>
        </authorList>
    </citation>
    <scope>IDENTIFICATION</scope>
</reference>
<proteinExistence type="predicted"/>
<protein>
    <submittedName>
        <fullName evidence="1">Uncharacterized protein</fullName>
    </submittedName>
</protein>